<dbReference type="PANTHER" id="PTHR43441">
    <property type="entry name" value="RIBOSOMAL-PROTEIN-SERINE ACETYLTRANSFERASE"/>
    <property type="match status" value="1"/>
</dbReference>
<dbReference type="Gene3D" id="3.40.630.30">
    <property type="match status" value="1"/>
</dbReference>
<dbReference type="EMBL" id="CAEZWV010000022">
    <property type="protein sequence ID" value="CAB4675570.1"/>
    <property type="molecule type" value="Genomic_DNA"/>
</dbReference>
<evidence type="ECO:0000259" key="1">
    <source>
        <dbReference type="PROSITE" id="PS51186"/>
    </source>
</evidence>
<accession>A0A6J6MMQ7</accession>
<name>A0A6J6MMQ7_9ZZZZ</name>
<reference evidence="2" key="1">
    <citation type="submission" date="2020-05" db="EMBL/GenBank/DDBJ databases">
        <authorList>
            <person name="Chiriac C."/>
            <person name="Salcher M."/>
            <person name="Ghai R."/>
            <person name="Kavagutti S V."/>
        </authorList>
    </citation>
    <scope>NUCLEOTIDE SEQUENCE</scope>
</reference>
<dbReference type="InterPro" id="IPR051908">
    <property type="entry name" value="Ribosomal_N-acetyltransferase"/>
</dbReference>
<protein>
    <submittedName>
        <fullName evidence="2">Unannotated protein</fullName>
    </submittedName>
</protein>
<dbReference type="GO" id="GO:0008999">
    <property type="term" value="F:protein-N-terminal-alanine acetyltransferase activity"/>
    <property type="evidence" value="ECO:0007669"/>
    <property type="project" value="TreeGrafter"/>
</dbReference>
<gene>
    <name evidence="2" type="ORF">UFOPK2295_01075</name>
</gene>
<dbReference type="GO" id="GO:1990189">
    <property type="term" value="F:protein N-terminal-serine acetyltransferase activity"/>
    <property type="evidence" value="ECO:0007669"/>
    <property type="project" value="TreeGrafter"/>
</dbReference>
<dbReference type="InterPro" id="IPR016181">
    <property type="entry name" value="Acyl_CoA_acyltransferase"/>
</dbReference>
<dbReference type="GO" id="GO:0005737">
    <property type="term" value="C:cytoplasm"/>
    <property type="evidence" value="ECO:0007669"/>
    <property type="project" value="TreeGrafter"/>
</dbReference>
<dbReference type="Pfam" id="PF13302">
    <property type="entry name" value="Acetyltransf_3"/>
    <property type="match status" value="1"/>
</dbReference>
<dbReference type="PROSITE" id="PS51186">
    <property type="entry name" value="GNAT"/>
    <property type="match status" value="1"/>
</dbReference>
<evidence type="ECO:0000313" key="2">
    <source>
        <dbReference type="EMBL" id="CAB4675570.1"/>
    </source>
</evidence>
<dbReference type="InterPro" id="IPR000182">
    <property type="entry name" value="GNAT_dom"/>
</dbReference>
<dbReference type="PANTHER" id="PTHR43441:SF3">
    <property type="entry name" value="ACETYLTRANSFERASE"/>
    <property type="match status" value="1"/>
</dbReference>
<dbReference type="SUPFAM" id="SSF55729">
    <property type="entry name" value="Acyl-CoA N-acyltransferases (Nat)"/>
    <property type="match status" value="1"/>
</dbReference>
<feature type="domain" description="N-acetyltransferase" evidence="1">
    <location>
        <begin position="17"/>
        <end position="180"/>
    </location>
</feature>
<proteinExistence type="predicted"/>
<sequence length="188" mass="21441">MAWLNSEIPRRIIVDDLVIRSLEASDAGQVVEAVSESLPELSQWMPWAQFEPQSVIQRERLIEHWGKDWEEKKDFPVGIFRDYKLVGCSGLHLRHGVGQLEIGYWVRTSCVGQGIATRAAGALTDVAFALPEVHEVLIAHDVANVRSQIIPERLGFTMVKEYEIEPHANAKTGQMRLWAIKRETWRDD</sequence>
<organism evidence="2">
    <name type="scientific">freshwater metagenome</name>
    <dbReference type="NCBI Taxonomy" id="449393"/>
    <lineage>
        <taxon>unclassified sequences</taxon>
        <taxon>metagenomes</taxon>
        <taxon>ecological metagenomes</taxon>
    </lineage>
</organism>
<dbReference type="AlphaFoldDB" id="A0A6J6MMQ7"/>